<evidence type="ECO:0000313" key="4">
    <source>
        <dbReference type="EMBL" id="GIF07962.1"/>
    </source>
</evidence>
<dbReference type="SMART" id="SM00458">
    <property type="entry name" value="RICIN"/>
    <property type="match status" value="1"/>
</dbReference>
<reference evidence="4" key="1">
    <citation type="submission" date="2021-01" db="EMBL/GenBank/DDBJ databases">
        <title>Whole genome shotgun sequence of Actinoplanes siamensis NBRC 109076.</title>
        <authorList>
            <person name="Komaki H."/>
            <person name="Tamura T."/>
        </authorList>
    </citation>
    <scope>NUCLEOTIDE SEQUENCE</scope>
    <source>
        <strain evidence="4">NBRC 109076</strain>
    </source>
</reference>
<keyword evidence="2" id="KW-0472">Membrane</keyword>
<feature type="region of interest" description="Disordered" evidence="1">
    <location>
        <begin position="1"/>
        <end position="62"/>
    </location>
</feature>
<name>A0A919NB91_9ACTN</name>
<feature type="compositionally biased region" description="Low complexity" evidence="1">
    <location>
        <begin position="158"/>
        <end position="186"/>
    </location>
</feature>
<dbReference type="PROSITE" id="PS50231">
    <property type="entry name" value="RICIN_B_LECTIN"/>
    <property type="match status" value="1"/>
</dbReference>
<keyword evidence="2" id="KW-0812">Transmembrane</keyword>
<dbReference type="EMBL" id="BOMW01000057">
    <property type="protein sequence ID" value="GIF07962.1"/>
    <property type="molecule type" value="Genomic_DNA"/>
</dbReference>
<sequence>MGDEDFGTDRDPLLVRPFLSRDDAPGEHTSSEATWPAGTASDSPTQVLPVFSGGTPAGERPARRGRRPLLLAGAGAVVVVVLALVGYFALRPALDPALSAGLPDHSLPAVTGPATVPPSADGTAADGGTDGKPGAGAGQTPGDKATTPAGSVSTTPFGPAGSASASAGAGSAASAQPDSPALAASPRTGAGSLVGANGLCLDVPNAIPTDENHIQVFDCNRSAAQLWTLADDGTLRVMGRCALVVGDDTVHLITCDRRTTALWRMTGEGQLINAANDKCLTDPSDGARPHTRVVVVTCTGKSNQVWSLR</sequence>
<dbReference type="AlphaFoldDB" id="A0A919NB91"/>
<comment type="caution">
    <text evidence="4">The sequence shown here is derived from an EMBL/GenBank/DDBJ whole genome shotgun (WGS) entry which is preliminary data.</text>
</comment>
<feature type="transmembrane region" description="Helical" evidence="2">
    <location>
        <begin position="69"/>
        <end position="90"/>
    </location>
</feature>
<evidence type="ECO:0000259" key="3">
    <source>
        <dbReference type="SMART" id="SM00458"/>
    </source>
</evidence>
<feature type="compositionally biased region" description="Basic and acidic residues" evidence="1">
    <location>
        <begin position="7"/>
        <end position="30"/>
    </location>
</feature>
<dbReference type="SUPFAM" id="SSF50370">
    <property type="entry name" value="Ricin B-like lectins"/>
    <property type="match status" value="1"/>
</dbReference>
<evidence type="ECO:0000256" key="2">
    <source>
        <dbReference type="SAM" id="Phobius"/>
    </source>
</evidence>
<protein>
    <recommendedName>
        <fullName evidence="3">Ricin B lectin domain-containing protein</fullName>
    </recommendedName>
</protein>
<organism evidence="4 5">
    <name type="scientific">Actinoplanes siamensis</name>
    <dbReference type="NCBI Taxonomy" id="1223317"/>
    <lineage>
        <taxon>Bacteria</taxon>
        <taxon>Bacillati</taxon>
        <taxon>Actinomycetota</taxon>
        <taxon>Actinomycetes</taxon>
        <taxon>Micromonosporales</taxon>
        <taxon>Micromonosporaceae</taxon>
        <taxon>Actinoplanes</taxon>
    </lineage>
</organism>
<feature type="region of interest" description="Disordered" evidence="1">
    <location>
        <begin position="109"/>
        <end position="186"/>
    </location>
</feature>
<dbReference type="InterPro" id="IPR000772">
    <property type="entry name" value="Ricin_B_lectin"/>
</dbReference>
<keyword evidence="2" id="KW-1133">Transmembrane helix</keyword>
<dbReference type="Gene3D" id="2.80.10.50">
    <property type="match status" value="1"/>
</dbReference>
<proteinExistence type="predicted"/>
<keyword evidence="5" id="KW-1185">Reference proteome</keyword>
<dbReference type="Pfam" id="PF00652">
    <property type="entry name" value="Ricin_B_lectin"/>
    <property type="match status" value="1"/>
</dbReference>
<feature type="compositionally biased region" description="Gly residues" evidence="1">
    <location>
        <begin position="128"/>
        <end position="139"/>
    </location>
</feature>
<dbReference type="InterPro" id="IPR035992">
    <property type="entry name" value="Ricin_B-like_lectins"/>
</dbReference>
<dbReference type="RefSeq" id="WP_203683347.1">
    <property type="nucleotide sequence ID" value="NZ_BOMW01000057.1"/>
</dbReference>
<evidence type="ECO:0000256" key="1">
    <source>
        <dbReference type="SAM" id="MobiDB-lite"/>
    </source>
</evidence>
<gene>
    <name evidence="4" type="ORF">Asi03nite_55000</name>
</gene>
<feature type="domain" description="Ricin B lectin" evidence="3">
    <location>
        <begin position="188"/>
        <end position="309"/>
    </location>
</feature>
<dbReference type="Proteomes" id="UP000629619">
    <property type="component" value="Unassembled WGS sequence"/>
</dbReference>
<evidence type="ECO:0000313" key="5">
    <source>
        <dbReference type="Proteomes" id="UP000629619"/>
    </source>
</evidence>
<accession>A0A919NB91</accession>